<comment type="caution">
    <text evidence="4">The sequence shown here is derived from an EMBL/GenBank/DDBJ whole genome shotgun (WGS) entry which is preliminary data.</text>
</comment>
<dbReference type="InterPro" id="IPR000569">
    <property type="entry name" value="HECT_dom"/>
</dbReference>
<dbReference type="Pfam" id="PF00632">
    <property type="entry name" value="HECT"/>
    <property type="match status" value="1"/>
</dbReference>
<feature type="active site" description="Glycyl thioester intermediate" evidence="2">
    <location>
        <position position="119"/>
    </location>
</feature>
<feature type="domain" description="HECT" evidence="3">
    <location>
        <begin position="1"/>
        <end position="149"/>
    </location>
</feature>
<evidence type="ECO:0000256" key="1">
    <source>
        <dbReference type="ARBA" id="ARBA00022786"/>
    </source>
</evidence>
<keyword evidence="1 2" id="KW-0833">Ubl conjugation pathway</keyword>
<evidence type="ECO:0000259" key="3">
    <source>
        <dbReference type="PROSITE" id="PS50237"/>
    </source>
</evidence>
<gene>
    <name evidence="4" type="primary">Arel1</name>
    <name evidence="4" type="ORF">TCON_2691</name>
</gene>
<dbReference type="EMBL" id="SBIQ01000499">
    <property type="protein sequence ID" value="KAF7676592.1"/>
    <property type="molecule type" value="Genomic_DNA"/>
</dbReference>
<proteinExistence type="predicted"/>
<keyword evidence="5" id="KW-1185">Reference proteome</keyword>
<dbReference type="Gene3D" id="3.30.2410.10">
    <property type="entry name" value="Hect, E3 ligase catalytic domain"/>
    <property type="match status" value="1"/>
</dbReference>
<dbReference type="InterPro" id="IPR035983">
    <property type="entry name" value="Hect_E3_ubiquitin_ligase"/>
</dbReference>
<accession>A0ABQ7HVB1</accession>
<evidence type="ECO:0000256" key="2">
    <source>
        <dbReference type="PROSITE-ProRule" id="PRU00104"/>
    </source>
</evidence>
<dbReference type="Proteomes" id="UP001516464">
    <property type="component" value="Unassembled WGS sequence"/>
</dbReference>
<dbReference type="PROSITE" id="PS50237">
    <property type="entry name" value="HECT"/>
    <property type="match status" value="1"/>
</dbReference>
<protein>
    <submittedName>
        <fullName evidence="4">Apoptosis-resistant E3 ubiquitin protein ligase 1</fullName>
    </submittedName>
</protein>
<evidence type="ECO:0000313" key="4">
    <source>
        <dbReference type="EMBL" id="KAF7676592.1"/>
    </source>
</evidence>
<evidence type="ECO:0000313" key="5">
    <source>
        <dbReference type="Proteomes" id="UP001516464"/>
    </source>
</evidence>
<dbReference type="SUPFAM" id="SSF56204">
    <property type="entry name" value="Hect, E3 ligase catalytic domain"/>
    <property type="match status" value="1"/>
</dbReference>
<sequence length="149" mass="17131">MKKGLLEIVDQNQLSKIKNASEFKNMIYKESIINIEEWKQQTVVSANSEKAKQTVALFWNYIESIDQSAQKKILYFWTGYTNLTPQIASIESPTLKLLIKDSVGNDADTIKNHLQVNKCFNELQLPCCGNIDEIKLYFAIDIFESSLFK</sequence>
<name>A0ABQ7HVB1_9MICR</name>
<reference evidence="4 5" key="1">
    <citation type="submission" date="2019-01" db="EMBL/GenBank/DDBJ databases">
        <title>Genomes sequencing and comparative genomics of infectious freshwater microsporidia, Cucumispora dikerogammari and Thelohania contejeani.</title>
        <authorList>
            <person name="Cormier A."/>
            <person name="Giraud I."/>
            <person name="Wattier R."/>
            <person name="Teixeira M."/>
            <person name="Grandjean F."/>
            <person name="Rigaud T."/>
            <person name="Cordaux R."/>
        </authorList>
    </citation>
    <scope>NUCLEOTIDE SEQUENCE [LARGE SCALE GENOMIC DNA]</scope>
    <source>
        <strain evidence="4">T1</strain>
        <tissue evidence="4">Spores</tissue>
    </source>
</reference>
<organism evidence="4 5">
    <name type="scientific">Astathelohania contejeani</name>
    <dbReference type="NCBI Taxonomy" id="164912"/>
    <lineage>
        <taxon>Eukaryota</taxon>
        <taxon>Fungi</taxon>
        <taxon>Fungi incertae sedis</taxon>
        <taxon>Microsporidia</taxon>
        <taxon>Astathelohaniidae</taxon>
        <taxon>Astathelohania</taxon>
    </lineage>
</organism>